<reference evidence="2" key="1">
    <citation type="submission" date="2022-02" db="EMBL/GenBank/DDBJ databases">
        <title>Towards deciphering the DNA virus diversity associated with rodent species in the families Cricetidae and Heteromyidae.</title>
        <authorList>
            <person name="Lund M."/>
            <person name="Larsen B.B."/>
            <person name="Gryseels S."/>
            <person name="Kraberger S."/>
            <person name="Rowsey D.M."/>
            <person name="Steger L."/>
            <person name="Yule K.M."/>
            <person name="Upham N.S."/>
            <person name="Worobey M."/>
            <person name="Van Doorslaer K."/>
            <person name="Varsani A."/>
        </authorList>
    </citation>
    <scope>NUCLEOTIDE SEQUENCE</scope>
    <source>
        <strain evidence="2">UA06Rod_12</strain>
    </source>
</reference>
<dbReference type="SUPFAM" id="SSF55166">
    <property type="entry name" value="Hedgehog/DD-peptidase"/>
    <property type="match status" value="1"/>
</dbReference>
<feature type="domain" description="Peptidase M15A C-terminal" evidence="1">
    <location>
        <begin position="20"/>
        <end position="104"/>
    </location>
</feature>
<dbReference type="EMBL" id="OM869591">
    <property type="protein sequence ID" value="UPW41408.1"/>
    <property type="molecule type" value="Genomic_DNA"/>
</dbReference>
<evidence type="ECO:0000313" key="2">
    <source>
        <dbReference type="EMBL" id="UPW41408.1"/>
    </source>
</evidence>
<proteinExistence type="predicted"/>
<dbReference type="InterPro" id="IPR009045">
    <property type="entry name" value="Zn_M74/Hedgehog-like"/>
</dbReference>
<protein>
    <submittedName>
        <fullName evidence="2">Peptidase</fullName>
    </submittedName>
</protein>
<evidence type="ECO:0000259" key="1">
    <source>
        <dbReference type="Pfam" id="PF08291"/>
    </source>
</evidence>
<dbReference type="InterPro" id="IPR013230">
    <property type="entry name" value="Peptidase_M15A_C"/>
</dbReference>
<dbReference type="Gene3D" id="3.30.1380.10">
    <property type="match status" value="1"/>
</dbReference>
<sequence>MSYSSIEDYLHSDLNKRWKYFKFSDMLFSETAFKLHINNAIPPEYVDNAVFQLDCLNELRTFFPHAITITSGYRCPKLNIAVGGVKNSKHLTASAVDIVLSRSNLNTNVKRHSICYYLVNSEIPFNKIIFEPSWLHIEFSKDNKRIIIGR</sequence>
<dbReference type="Pfam" id="PF08291">
    <property type="entry name" value="Peptidase_M15_3"/>
    <property type="match status" value="1"/>
</dbReference>
<name>A0A976N1T3_9VIRU</name>
<organism evidence="2">
    <name type="scientific">Dipodfec virus UA06Rod_12</name>
    <dbReference type="NCBI Taxonomy" id="2929316"/>
    <lineage>
        <taxon>Viruses</taxon>
        <taxon>Monodnaviria</taxon>
        <taxon>Sangervirae</taxon>
        <taxon>Phixviricota</taxon>
        <taxon>Malgrandaviricetes</taxon>
        <taxon>Petitvirales</taxon>
        <taxon>Microviridae</taxon>
    </lineage>
</organism>
<accession>A0A976N1T3</accession>